<accession>A0A0M3JXW0</accession>
<evidence type="ECO:0000313" key="1">
    <source>
        <dbReference type="EMBL" id="VDK47909.1"/>
    </source>
</evidence>
<dbReference type="Proteomes" id="UP000267096">
    <property type="component" value="Unassembled WGS sequence"/>
</dbReference>
<protein>
    <submittedName>
        <fullName evidence="3">Cerebellar degeneration-related protein 2-like</fullName>
    </submittedName>
</protein>
<evidence type="ECO:0000313" key="3">
    <source>
        <dbReference type="WBParaSite" id="ASIM_0001320501-mRNA-1"/>
    </source>
</evidence>
<organism evidence="3">
    <name type="scientific">Anisakis simplex</name>
    <name type="common">Herring worm</name>
    <dbReference type="NCBI Taxonomy" id="6269"/>
    <lineage>
        <taxon>Eukaryota</taxon>
        <taxon>Metazoa</taxon>
        <taxon>Ecdysozoa</taxon>
        <taxon>Nematoda</taxon>
        <taxon>Chromadorea</taxon>
        <taxon>Rhabditida</taxon>
        <taxon>Spirurina</taxon>
        <taxon>Ascaridomorpha</taxon>
        <taxon>Ascaridoidea</taxon>
        <taxon>Anisakidae</taxon>
        <taxon>Anisakis</taxon>
        <taxon>Anisakis simplex complex</taxon>
    </lineage>
</organism>
<keyword evidence="2" id="KW-1185">Reference proteome</keyword>
<reference evidence="1 2" key="2">
    <citation type="submission" date="2018-11" db="EMBL/GenBank/DDBJ databases">
        <authorList>
            <consortium name="Pathogen Informatics"/>
        </authorList>
    </citation>
    <scope>NUCLEOTIDE SEQUENCE [LARGE SCALE GENOMIC DNA]</scope>
</reference>
<dbReference type="WBParaSite" id="ASIM_0001320501-mRNA-1">
    <property type="protein sequence ID" value="ASIM_0001320501-mRNA-1"/>
    <property type="gene ID" value="ASIM_0001320501"/>
</dbReference>
<sequence>MSSATELDQRDHIEESLSRMENLNELDELVDDRIGDDSSSKELGECICDGFYCHTYEKRTQRSIECVPHDRKSDEDEN</sequence>
<proteinExistence type="predicted"/>
<evidence type="ECO:0000313" key="2">
    <source>
        <dbReference type="Proteomes" id="UP000267096"/>
    </source>
</evidence>
<name>A0A0M3JXW0_ANISI</name>
<dbReference type="EMBL" id="UYRR01031228">
    <property type="protein sequence ID" value="VDK47909.1"/>
    <property type="molecule type" value="Genomic_DNA"/>
</dbReference>
<dbReference type="AlphaFoldDB" id="A0A0M3JXW0"/>
<reference evidence="3" key="1">
    <citation type="submission" date="2017-02" db="UniProtKB">
        <authorList>
            <consortium name="WormBaseParasite"/>
        </authorList>
    </citation>
    <scope>IDENTIFICATION</scope>
</reference>
<gene>
    <name evidence="1" type="ORF">ASIM_LOCUS12671</name>
</gene>